<keyword evidence="1" id="KW-0489">Methyltransferase</keyword>
<dbReference type="EMBL" id="JAVIGA010000001">
    <property type="protein sequence ID" value="MDQ9125042.1"/>
    <property type="molecule type" value="Genomic_DNA"/>
</dbReference>
<proteinExistence type="predicted"/>
<dbReference type="CDD" id="cd02440">
    <property type="entry name" value="AdoMet_MTases"/>
    <property type="match status" value="1"/>
</dbReference>
<dbReference type="EC" id="2.1.-.-" evidence="1"/>
<dbReference type="RefSeq" id="WP_309046474.1">
    <property type="nucleotide sequence ID" value="NZ_JAVIGA010000001.1"/>
</dbReference>
<accession>A0AAJ1Y8Y8</accession>
<evidence type="ECO:0000313" key="2">
    <source>
        <dbReference type="Proteomes" id="UP001224622"/>
    </source>
</evidence>
<dbReference type="PANTHER" id="PTHR43861">
    <property type="entry name" value="TRANS-ACONITATE 2-METHYLTRANSFERASE-RELATED"/>
    <property type="match status" value="1"/>
</dbReference>
<dbReference type="Proteomes" id="UP001224622">
    <property type="component" value="Unassembled WGS sequence"/>
</dbReference>
<name>A0AAJ1Y8Y8_SERFO</name>
<dbReference type="GO" id="GO:0032259">
    <property type="term" value="P:methylation"/>
    <property type="evidence" value="ECO:0007669"/>
    <property type="project" value="UniProtKB-KW"/>
</dbReference>
<protein>
    <submittedName>
        <fullName evidence="1">Class I SAM-dependent methyltransferase</fullName>
        <ecNumber evidence="1">2.1.-.-</ecNumber>
    </submittedName>
</protein>
<dbReference type="Pfam" id="PF13489">
    <property type="entry name" value="Methyltransf_23"/>
    <property type="match status" value="1"/>
</dbReference>
<gene>
    <name evidence="1" type="ORF">RDT67_01225</name>
</gene>
<reference evidence="1" key="1">
    <citation type="submission" date="2023-08" db="EMBL/GenBank/DDBJ databases">
        <title>The Comparative Genomic Analysis of Yersiniaceae from Polar Regions.</title>
        <authorList>
            <person name="Goncharov A."/>
            <person name="Aslanov B."/>
            <person name="Kolodzhieva V."/>
            <person name="Azarov D."/>
            <person name="Mochov A."/>
            <person name="Lebedeva E."/>
        </authorList>
    </citation>
    <scope>NUCLEOTIDE SEQUENCE</scope>
    <source>
        <strain evidence="1">Vf</strain>
    </source>
</reference>
<dbReference type="SUPFAM" id="SSF53335">
    <property type="entry name" value="S-adenosyl-L-methionine-dependent methyltransferases"/>
    <property type="match status" value="1"/>
</dbReference>
<comment type="caution">
    <text evidence="1">The sequence shown here is derived from an EMBL/GenBank/DDBJ whole genome shotgun (WGS) entry which is preliminary data.</text>
</comment>
<sequence length="220" mass="24843">MSHSMADNIIGIYQRHAEAFELKRPTTLFEQPWLERFQSLLPDNGRILDIGCGNGTPIADYFIRQGFQVTGVDSSPPMIDRCLQRFPEQHWAVADMRTLALAEKFDGLIAWDSFFHLTREDQRQMFNIFRQHANSQAALMFTSGPSNGEAIGTFEGEALYHSSLAPEEYRQLLQEQGFQVVSMVAEDPDCGGHTVWLAQLGESSLHHFLPQSAIDRPSAK</sequence>
<dbReference type="AlphaFoldDB" id="A0AAJ1Y8Y8"/>
<keyword evidence="1" id="KW-0808">Transferase</keyword>
<dbReference type="Gene3D" id="3.40.50.150">
    <property type="entry name" value="Vaccinia Virus protein VP39"/>
    <property type="match status" value="1"/>
</dbReference>
<organism evidence="1 2">
    <name type="scientific">Serratia fonticola</name>
    <dbReference type="NCBI Taxonomy" id="47917"/>
    <lineage>
        <taxon>Bacteria</taxon>
        <taxon>Pseudomonadati</taxon>
        <taxon>Pseudomonadota</taxon>
        <taxon>Gammaproteobacteria</taxon>
        <taxon>Enterobacterales</taxon>
        <taxon>Yersiniaceae</taxon>
        <taxon>Serratia</taxon>
    </lineage>
</organism>
<dbReference type="PANTHER" id="PTHR43861:SF1">
    <property type="entry name" value="TRANS-ACONITATE 2-METHYLTRANSFERASE"/>
    <property type="match status" value="1"/>
</dbReference>
<evidence type="ECO:0000313" key="1">
    <source>
        <dbReference type="EMBL" id="MDQ9125042.1"/>
    </source>
</evidence>
<dbReference type="GO" id="GO:0008168">
    <property type="term" value="F:methyltransferase activity"/>
    <property type="evidence" value="ECO:0007669"/>
    <property type="project" value="UniProtKB-KW"/>
</dbReference>
<dbReference type="InterPro" id="IPR029063">
    <property type="entry name" value="SAM-dependent_MTases_sf"/>
</dbReference>